<dbReference type="InterPro" id="IPR011006">
    <property type="entry name" value="CheY-like_superfamily"/>
</dbReference>
<dbReference type="SUPFAM" id="SSF52172">
    <property type="entry name" value="CheY-like"/>
    <property type="match status" value="1"/>
</dbReference>
<reference evidence="4" key="1">
    <citation type="journal article" date="2014" name="Int. J. Syst. Evol. Microbiol.">
        <title>Complete genome of a new Firmicutes species belonging to the dominant human colonic microbiota ('Ruminococcus bicirculans') reveals two chromosomes and a selective capacity to utilize plant glucans.</title>
        <authorList>
            <consortium name="NISC Comparative Sequencing Program"/>
            <person name="Wegmann U."/>
            <person name="Louis P."/>
            <person name="Goesmann A."/>
            <person name="Henrissat B."/>
            <person name="Duncan S.H."/>
            <person name="Flint H.J."/>
        </authorList>
    </citation>
    <scope>NUCLEOTIDE SEQUENCE</scope>
    <source>
        <strain evidence="4">CECT 9128</strain>
    </source>
</reference>
<dbReference type="Pfam" id="PF00072">
    <property type="entry name" value="Response_reg"/>
    <property type="match status" value="1"/>
</dbReference>
<dbReference type="InterPro" id="IPR001789">
    <property type="entry name" value="Sig_transdc_resp-reg_receiver"/>
</dbReference>
<reference evidence="6" key="2">
    <citation type="journal article" date="2019" name="Int. J. Syst. Evol. Microbiol.">
        <title>The Global Catalogue of Microorganisms (GCM) 10K type strain sequencing project: providing services to taxonomists for standard genome sequencing and annotation.</title>
        <authorList>
            <consortium name="The Broad Institute Genomics Platform"/>
            <consortium name="The Broad Institute Genome Sequencing Center for Infectious Disease"/>
            <person name="Wu L."/>
            <person name="Ma J."/>
        </authorList>
    </citation>
    <scope>NUCLEOTIDE SEQUENCE [LARGE SCALE GENOMIC DNA]</scope>
    <source>
        <strain evidence="6">CECT 9128</strain>
    </source>
</reference>
<dbReference type="RefSeq" id="WP_290231341.1">
    <property type="nucleotide sequence ID" value="NZ_JAUFPZ010000002.1"/>
</dbReference>
<evidence type="ECO:0000256" key="1">
    <source>
        <dbReference type="PROSITE-ProRule" id="PRU00169"/>
    </source>
</evidence>
<evidence type="ECO:0000313" key="6">
    <source>
        <dbReference type="Proteomes" id="UP001595793"/>
    </source>
</evidence>
<accession>A0ABV8H7I5</accession>
<name>A0ABV8H7I5_9FLAO</name>
<dbReference type="Proteomes" id="UP001595793">
    <property type="component" value="Unassembled WGS sequence"/>
</dbReference>
<gene>
    <name evidence="4" type="ORF">ACFOS1_11675</name>
    <name evidence="5" type="ORF">ACFOS1_15290</name>
</gene>
<dbReference type="SMART" id="SM00448">
    <property type="entry name" value="REC"/>
    <property type="match status" value="1"/>
</dbReference>
<feature type="domain" description="Response regulatory" evidence="2">
    <location>
        <begin position="2"/>
        <end position="115"/>
    </location>
</feature>
<feature type="domain" description="HTH LytTR-type" evidence="3">
    <location>
        <begin position="132"/>
        <end position="230"/>
    </location>
</feature>
<evidence type="ECO:0000313" key="4">
    <source>
        <dbReference type="EMBL" id="MFC4028068.1"/>
    </source>
</evidence>
<sequence>MRCVIVDDEESQVLICKMLVLEHKELQLAGTFNSALTALKFINEAKNIDLIFLDIMLPDIDGFELLSIMQHSSQVILMSSAKEFAIKAFEFDPVLDYLLKPIERERFNKAVQKAIGKNRTASKVPSNSKGSFYVQSEKRLIKVVPSEITFLEANGNYVCIHLEKQKILTYTSLKKVFEKLPSENFVQTHRSFIINSDKIEDIADNSVLINKKIIPISRRFRKNVLNLIDVL</sequence>
<feature type="modified residue" description="4-aspartylphosphate" evidence="1">
    <location>
        <position position="54"/>
    </location>
</feature>
<dbReference type="PANTHER" id="PTHR37299:SF1">
    <property type="entry name" value="STAGE 0 SPORULATION PROTEIN A HOMOLOG"/>
    <property type="match status" value="1"/>
</dbReference>
<reference evidence="4" key="3">
    <citation type="submission" date="2024-09" db="EMBL/GenBank/DDBJ databases">
        <authorList>
            <person name="Sun Q."/>
            <person name="Mori K."/>
        </authorList>
    </citation>
    <scope>NUCLEOTIDE SEQUENCE</scope>
    <source>
        <strain evidence="4">CECT 9128</strain>
    </source>
</reference>
<evidence type="ECO:0000259" key="2">
    <source>
        <dbReference type="PROSITE" id="PS50110"/>
    </source>
</evidence>
<evidence type="ECO:0000259" key="3">
    <source>
        <dbReference type="PROSITE" id="PS50930"/>
    </source>
</evidence>
<organism evidence="4 6">
    <name type="scientific">Zunongwangia endophytica</name>
    <dbReference type="NCBI Taxonomy" id="1808945"/>
    <lineage>
        <taxon>Bacteria</taxon>
        <taxon>Pseudomonadati</taxon>
        <taxon>Bacteroidota</taxon>
        <taxon>Flavobacteriia</taxon>
        <taxon>Flavobacteriales</taxon>
        <taxon>Flavobacteriaceae</taxon>
        <taxon>Zunongwangia</taxon>
    </lineage>
</organism>
<dbReference type="Gene3D" id="3.40.50.2300">
    <property type="match status" value="1"/>
</dbReference>
<keyword evidence="6" id="KW-1185">Reference proteome</keyword>
<dbReference type="EMBL" id="JBHSAS010000011">
    <property type="protein sequence ID" value="MFC4028783.1"/>
    <property type="molecule type" value="Genomic_DNA"/>
</dbReference>
<dbReference type="PANTHER" id="PTHR37299">
    <property type="entry name" value="TRANSCRIPTIONAL REGULATOR-RELATED"/>
    <property type="match status" value="1"/>
</dbReference>
<evidence type="ECO:0000313" key="5">
    <source>
        <dbReference type="EMBL" id="MFC4028783.1"/>
    </source>
</evidence>
<dbReference type="PROSITE" id="PS50110">
    <property type="entry name" value="RESPONSE_REGULATORY"/>
    <property type="match status" value="1"/>
</dbReference>
<keyword evidence="1" id="KW-0597">Phosphoprotein</keyword>
<dbReference type="SMART" id="SM00850">
    <property type="entry name" value="LytTR"/>
    <property type="match status" value="1"/>
</dbReference>
<dbReference type="InterPro" id="IPR046947">
    <property type="entry name" value="LytR-like"/>
</dbReference>
<dbReference type="Gene3D" id="2.40.50.1020">
    <property type="entry name" value="LytTr DNA-binding domain"/>
    <property type="match status" value="1"/>
</dbReference>
<protein>
    <submittedName>
        <fullName evidence="4">LytR/AlgR family response regulator transcription factor</fullName>
    </submittedName>
</protein>
<dbReference type="Pfam" id="PF04397">
    <property type="entry name" value="LytTR"/>
    <property type="match status" value="1"/>
</dbReference>
<proteinExistence type="predicted"/>
<dbReference type="PROSITE" id="PS50930">
    <property type="entry name" value="HTH_LYTTR"/>
    <property type="match status" value="1"/>
</dbReference>
<dbReference type="EMBL" id="JBHSAS010000006">
    <property type="protein sequence ID" value="MFC4028068.1"/>
    <property type="molecule type" value="Genomic_DNA"/>
</dbReference>
<comment type="caution">
    <text evidence="4">The sequence shown here is derived from an EMBL/GenBank/DDBJ whole genome shotgun (WGS) entry which is preliminary data.</text>
</comment>
<dbReference type="InterPro" id="IPR007492">
    <property type="entry name" value="LytTR_DNA-bd_dom"/>
</dbReference>